<reference evidence="5 6" key="1">
    <citation type="submission" date="2024-02" db="EMBL/GenBank/DDBJ databases">
        <title>Genome and pathogenicity analysis of Helicobacter mastomyrinus isolated from mice.</title>
        <authorList>
            <person name="Zhu L."/>
        </authorList>
    </citation>
    <scope>NUCLEOTIDE SEQUENCE [LARGE SCALE GENOMIC DNA]</scope>
    <source>
        <strain evidence="5 6">Hm-17</strain>
    </source>
</reference>
<dbReference type="Proteomes" id="UP001434737">
    <property type="component" value="Chromosome"/>
</dbReference>
<feature type="domain" description="Nudix hydrolase" evidence="4">
    <location>
        <begin position="10"/>
        <end position="153"/>
    </location>
</feature>
<dbReference type="GO" id="GO:0016787">
    <property type="term" value="F:hydrolase activity"/>
    <property type="evidence" value="ECO:0007669"/>
    <property type="project" value="UniProtKB-KW"/>
</dbReference>
<sequence>MNPSENIIKKYRPNVAAVILSSAYPKECLFFIAHRLDVKGAWQFPQGGIDEGESPKEALLRELKEEIGTNAVEIISECPHWIQYDFPKSMAKKMYVGFAGQIQKYFLVRLKNNAEINLCTPIPEFDKYDFVSTQELFERVIHFKKEVYKQVLGHFKKEGYL</sequence>
<dbReference type="PANTHER" id="PTHR11839:SF22">
    <property type="entry name" value="NUDIX HYDROLASE 26, CHLOROPLASTIC"/>
    <property type="match status" value="1"/>
</dbReference>
<evidence type="ECO:0000256" key="2">
    <source>
        <dbReference type="ARBA" id="ARBA00022801"/>
    </source>
</evidence>
<keyword evidence="6" id="KW-1185">Reference proteome</keyword>
<dbReference type="PRINTS" id="PR00502">
    <property type="entry name" value="NUDIXFAMILY"/>
</dbReference>
<organism evidence="5 6">
    <name type="scientific">Helicobacter mastomyrinus</name>
    <dbReference type="NCBI Taxonomy" id="287948"/>
    <lineage>
        <taxon>Bacteria</taxon>
        <taxon>Pseudomonadati</taxon>
        <taxon>Campylobacterota</taxon>
        <taxon>Epsilonproteobacteria</taxon>
        <taxon>Campylobacterales</taxon>
        <taxon>Helicobacteraceae</taxon>
        <taxon>Helicobacter</taxon>
    </lineage>
</organism>
<evidence type="ECO:0000313" key="6">
    <source>
        <dbReference type="Proteomes" id="UP001434737"/>
    </source>
</evidence>
<dbReference type="InterPro" id="IPR015797">
    <property type="entry name" value="NUDIX_hydrolase-like_dom_sf"/>
</dbReference>
<dbReference type="InterPro" id="IPR022927">
    <property type="entry name" value="RppH"/>
</dbReference>
<evidence type="ECO:0000256" key="1">
    <source>
        <dbReference type="ARBA" id="ARBA00001936"/>
    </source>
</evidence>
<dbReference type="InterPro" id="IPR020476">
    <property type="entry name" value="Nudix_hydrolase"/>
</dbReference>
<evidence type="ECO:0000256" key="3">
    <source>
        <dbReference type="RuleBase" id="RU003476"/>
    </source>
</evidence>
<dbReference type="InterPro" id="IPR020084">
    <property type="entry name" value="NUDIX_hydrolase_CS"/>
</dbReference>
<dbReference type="SUPFAM" id="SSF55811">
    <property type="entry name" value="Nudix"/>
    <property type="match status" value="1"/>
</dbReference>
<accession>A0ABZ3F486</accession>
<gene>
    <name evidence="5" type="ORF">V3I05_07555</name>
</gene>
<name>A0ABZ3F486_9HELI</name>
<dbReference type="EMBL" id="CP145316">
    <property type="protein sequence ID" value="XAM17535.1"/>
    <property type="molecule type" value="Genomic_DNA"/>
</dbReference>
<comment type="cofactor">
    <cofactor evidence="1">
        <name>Mn(2+)</name>
        <dbReference type="ChEBI" id="CHEBI:29035"/>
    </cofactor>
</comment>
<dbReference type="CDD" id="cd03671">
    <property type="entry name" value="NUDIX_Ap4A_hydrolase_plant_like"/>
    <property type="match status" value="1"/>
</dbReference>
<dbReference type="PANTHER" id="PTHR11839">
    <property type="entry name" value="UDP/ADP-SUGAR PYROPHOSPHATASE"/>
    <property type="match status" value="1"/>
</dbReference>
<dbReference type="NCBIfam" id="NF001938">
    <property type="entry name" value="PRK00714.1-5"/>
    <property type="match status" value="1"/>
</dbReference>
<keyword evidence="2 3" id="KW-0378">Hydrolase</keyword>
<dbReference type="NCBIfam" id="NF001936">
    <property type="entry name" value="PRK00714.1-3"/>
    <property type="match status" value="1"/>
</dbReference>
<proteinExistence type="inferred from homology"/>
<evidence type="ECO:0000313" key="5">
    <source>
        <dbReference type="EMBL" id="XAM17535.1"/>
    </source>
</evidence>
<dbReference type="PROSITE" id="PS51462">
    <property type="entry name" value="NUDIX"/>
    <property type="match status" value="1"/>
</dbReference>
<dbReference type="EC" id="3.6.1.-" evidence="5"/>
<evidence type="ECO:0000259" key="4">
    <source>
        <dbReference type="PROSITE" id="PS51462"/>
    </source>
</evidence>
<dbReference type="PROSITE" id="PS00893">
    <property type="entry name" value="NUDIX_BOX"/>
    <property type="match status" value="1"/>
</dbReference>
<dbReference type="InterPro" id="IPR000086">
    <property type="entry name" value="NUDIX_hydrolase_dom"/>
</dbReference>
<dbReference type="Gene3D" id="3.90.79.10">
    <property type="entry name" value="Nucleoside Triphosphate Pyrophosphohydrolase"/>
    <property type="match status" value="1"/>
</dbReference>
<protein>
    <submittedName>
        <fullName evidence="5">RNA pyrophosphohydrolase</fullName>
        <ecNumber evidence="5">3.6.1.-</ecNumber>
    </submittedName>
</protein>
<dbReference type="Pfam" id="PF00293">
    <property type="entry name" value="NUDIX"/>
    <property type="match status" value="1"/>
</dbReference>
<comment type="similarity">
    <text evidence="3">Belongs to the Nudix hydrolase family.</text>
</comment>
<dbReference type="RefSeq" id="WP_295700664.1">
    <property type="nucleotide sequence ID" value="NZ_CP145316.1"/>
</dbReference>